<dbReference type="GO" id="GO:0005524">
    <property type="term" value="F:ATP binding"/>
    <property type="evidence" value="ECO:0007669"/>
    <property type="project" value="UniProtKB-UniRule"/>
</dbReference>
<comment type="caution">
    <text evidence="11">Lacks conserved residue(s) required for the propagation of feature annotation.</text>
</comment>
<evidence type="ECO:0000256" key="4">
    <source>
        <dbReference type="ARBA" id="ARBA00022605"/>
    </source>
</evidence>
<dbReference type="EMBL" id="VKID01000001">
    <property type="protein sequence ID" value="TRX99688.1"/>
    <property type="molecule type" value="Genomic_DNA"/>
</dbReference>
<feature type="binding site" evidence="11">
    <location>
        <position position="77"/>
    </location>
    <ligand>
        <name>substrate</name>
    </ligand>
</feature>
<dbReference type="AlphaFoldDB" id="A0A553IHL3"/>
<reference evidence="12 13" key="1">
    <citation type="submission" date="2019-07" db="EMBL/GenBank/DDBJ databases">
        <title>Genome sequence of Acholeplasma laidlawii strain with increased resistance to erythromycin.</title>
        <authorList>
            <person name="Medvedeva E.S."/>
            <person name="Baranova N.B."/>
            <person name="Siniagina M.N."/>
            <person name="Mouzykantov A."/>
            <person name="Chernova O.A."/>
            <person name="Chernov V.M."/>
        </authorList>
    </citation>
    <scope>NUCLEOTIDE SEQUENCE [LARGE SCALE GENOMIC DNA]</scope>
    <source>
        <strain evidence="12 13">PG8REry</strain>
    </source>
</reference>
<dbReference type="InterPro" id="IPR031322">
    <property type="entry name" value="Shikimate/glucono_kinase"/>
</dbReference>
<evidence type="ECO:0000256" key="10">
    <source>
        <dbReference type="ARBA" id="ARBA00048567"/>
    </source>
</evidence>
<dbReference type="Proteomes" id="UP000315938">
    <property type="component" value="Unassembled WGS sequence"/>
</dbReference>
<dbReference type="PANTHER" id="PTHR21087">
    <property type="entry name" value="SHIKIMATE KINASE"/>
    <property type="match status" value="1"/>
</dbReference>
<comment type="subunit">
    <text evidence="11">Monomer.</text>
</comment>
<comment type="cofactor">
    <cofactor evidence="11">
        <name>Mg(2+)</name>
        <dbReference type="ChEBI" id="CHEBI:18420"/>
    </cofactor>
    <text evidence="11">Binds 1 Mg(2+) ion per subunit.</text>
</comment>
<dbReference type="CDD" id="cd00464">
    <property type="entry name" value="SK"/>
    <property type="match status" value="1"/>
</dbReference>
<feature type="binding site" evidence="11">
    <location>
        <position position="56"/>
    </location>
    <ligand>
        <name>substrate</name>
    </ligand>
</feature>
<keyword evidence="8 11" id="KW-0067">ATP-binding</keyword>
<organism evidence="12 13">
    <name type="scientific">Acholeplasma laidlawii</name>
    <dbReference type="NCBI Taxonomy" id="2148"/>
    <lineage>
        <taxon>Bacteria</taxon>
        <taxon>Bacillati</taxon>
        <taxon>Mycoplasmatota</taxon>
        <taxon>Mollicutes</taxon>
        <taxon>Acholeplasmatales</taxon>
        <taxon>Acholeplasmataceae</taxon>
        <taxon>Acholeplasma</taxon>
    </lineage>
</organism>
<evidence type="ECO:0000256" key="8">
    <source>
        <dbReference type="ARBA" id="ARBA00022840"/>
    </source>
</evidence>
<dbReference type="OMA" id="FMGCGKS"/>
<comment type="subcellular location">
    <subcellularLocation>
        <location evidence="11">Cytoplasm</location>
    </subcellularLocation>
</comment>
<keyword evidence="6 11" id="KW-0547">Nucleotide-binding</keyword>
<evidence type="ECO:0000256" key="11">
    <source>
        <dbReference type="HAMAP-Rule" id="MF_00109"/>
    </source>
</evidence>
<keyword evidence="11" id="KW-0479">Metal-binding</keyword>
<feature type="binding site" evidence="11">
    <location>
        <position position="32"/>
    </location>
    <ligand>
        <name>substrate</name>
    </ligand>
</feature>
<evidence type="ECO:0000313" key="12">
    <source>
        <dbReference type="EMBL" id="TRX99688.1"/>
    </source>
</evidence>
<dbReference type="Gene3D" id="3.40.50.300">
    <property type="entry name" value="P-loop containing nucleotide triphosphate hydrolases"/>
    <property type="match status" value="1"/>
</dbReference>
<comment type="catalytic activity">
    <reaction evidence="10 11">
        <text>shikimate + ATP = 3-phosphoshikimate + ADP + H(+)</text>
        <dbReference type="Rhea" id="RHEA:13121"/>
        <dbReference type="ChEBI" id="CHEBI:15378"/>
        <dbReference type="ChEBI" id="CHEBI:30616"/>
        <dbReference type="ChEBI" id="CHEBI:36208"/>
        <dbReference type="ChEBI" id="CHEBI:145989"/>
        <dbReference type="ChEBI" id="CHEBI:456216"/>
        <dbReference type="EC" id="2.7.1.71"/>
    </reaction>
</comment>
<dbReference type="GeneID" id="41339033"/>
<dbReference type="GO" id="GO:0009073">
    <property type="term" value="P:aromatic amino acid family biosynthetic process"/>
    <property type="evidence" value="ECO:0007669"/>
    <property type="project" value="UniProtKB-KW"/>
</dbReference>
<evidence type="ECO:0000256" key="3">
    <source>
        <dbReference type="ARBA" id="ARBA00012154"/>
    </source>
</evidence>
<evidence type="ECO:0000256" key="1">
    <source>
        <dbReference type="ARBA" id="ARBA00004842"/>
    </source>
</evidence>
<feature type="binding site" evidence="11">
    <location>
        <position position="113"/>
    </location>
    <ligand>
        <name>ATP</name>
        <dbReference type="ChEBI" id="CHEBI:30616"/>
    </ligand>
</feature>
<dbReference type="EC" id="2.7.1.71" evidence="3 11"/>
<evidence type="ECO:0000256" key="9">
    <source>
        <dbReference type="ARBA" id="ARBA00023141"/>
    </source>
</evidence>
<evidence type="ECO:0000256" key="6">
    <source>
        <dbReference type="ARBA" id="ARBA00022741"/>
    </source>
</evidence>
<dbReference type="RefSeq" id="WP_012242824.1">
    <property type="nucleotide sequence ID" value="NZ_JACAOE010000001.1"/>
</dbReference>
<dbReference type="Pfam" id="PF01202">
    <property type="entry name" value="SKI"/>
    <property type="match status" value="1"/>
</dbReference>
<dbReference type="PRINTS" id="PR01100">
    <property type="entry name" value="SHIKIMTKNASE"/>
</dbReference>
<sequence>MNIYLIGMPGSGKTTLGKRLAVELNKTFIDLDQYIEQKYLLYIDEIFGMYGEEKFREIETESLKDFIGKDYVISTGGGIVMKKANKALMDGLKIYINTPIETIEKRLKSSYDRPLLKSMTLEELYDIRFLKYQGFADKIVSNSDDITKAVSDLVKIVTDWKNK</sequence>
<keyword evidence="7 11" id="KW-0418">Kinase</keyword>
<dbReference type="GO" id="GO:0005829">
    <property type="term" value="C:cytosol"/>
    <property type="evidence" value="ECO:0007669"/>
    <property type="project" value="TreeGrafter"/>
</dbReference>
<keyword evidence="11" id="KW-0460">Magnesium</keyword>
<protein>
    <recommendedName>
        <fullName evidence="3 11">Shikimate kinase</fullName>
        <shortName evidence="11">SK</shortName>
        <ecNumber evidence="3 11">2.7.1.71</ecNumber>
    </recommendedName>
</protein>
<dbReference type="GO" id="GO:0008652">
    <property type="term" value="P:amino acid biosynthetic process"/>
    <property type="evidence" value="ECO:0007669"/>
    <property type="project" value="UniProtKB-KW"/>
</dbReference>
<keyword evidence="11" id="KW-0963">Cytoplasm</keyword>
<dbReference type="GO" id="GO:0000287">
    <property type="term" value="F:magnesium ion binding"/>
    <property type="evidence" value="ECO:0007669"/>
    <property type="project" value="UniProtKB-UniRule"/>
</dbReference>
<gene>
    <name evidence="11" type="primary">aroK</name>
    <name evidence="12" type="ORF">FNV44_01215</name>
</gene>
<evidence type="ECO:0000256" key="7">
    <source>
        <dbReference type="ARBA" id="ARBA00022777"/>
    </source>
</evidence>
<dbReference type="PANTHER" id="PTHR21087:SF16">
    <property type="entry name" value="SHIKIMATE KINASE 1, CHLOROPLASTIC"/>
    <property type="match status" value="1"/>
</dbReference>
<comment type="pathway">
    <text evidence="1 11">Metabolic intermediate biosynthesis; chorismate biosynthesis; chorismate from D-erythrose 4-phosphate and phosphoenolpyruvate: step 5/7.</text>
</comment>
<comment type="function">
    <text evidence="11">Catalyzes the specific phosphorylation of the 3-hydroxyl group of shikimic acid using ATP as a cosubstrate.</text>
</comment>
<keyword evidence="5 11" id="KW-0808">Transferase</keyword>
<accession>A0A553IHL3</accession>
<dbReference type="GO" id="GO:0004765">
    <property type="term" value="F:shikimate kinase activity"/>
    <property type="evidence" value="ECO:0007669"/>
    <property type="project" value="UniProtKB-UniRule"/>
</dbReference>
<dbReference type="HAMAP" id="MF_00109">
    <property type="entry name" value="Shikimate_kinase"/>
    <property type="match status" value="1"/>
</dbReference>
<comment type="similarity">
    <text evidence="2 11">Belongs to the shikimate kinase family.</text>
</comment>
<dbReference type="GO" id="GO:0009423">
    <property type="term" value="P:chorismate biosynthetic process"/>
    <property type="evidence" value="ECO:0007669"/>
    <property type="project" value="UniProtKB-UniRule"/>
</dbReference>
<dbReference type="InterPro" id="IPR000623">
    <property type="entry name" value="Shikimate_kinase/TSH1"/>
</dbReference>
<comment type="caution">
    <text evidence="12">The sequence shown here is derived from an EMBL/GenBank/DDBJ whole genome shotgun (WGS) entry which is preliminary data.</text>
</comment>
<dbReference type="InterPro" id="IPR027417">
    <property type="entry name" value="P-loop_NTPase"/>
</dbReference>
<evidence type="ECO:0000256" key="5">
    <source>
        <dbReference type="ARBA" id="ARBA00022679"/>
    </source>
</evidence>
<evidence type="ECO:0000256" key="2">
    <source>
        <dbReference type="ARBA" id="ARBA00006997"/>
    </source>
</evidence>
<dbReference type="PROSITE" id="PS01128">
    <property type="entry name" value="SHIKIMATE_KINASE"/>
    <property type="match status" value="1"/>
</dbReference>
<proteinExistence type="inferred from homology"/>
<feature type="binding site" evidence="11">
    <location>
        <position position="128"/>
    </location>
    <ligand>
        <name>substrate</name>
    </ligand>
</feature>
<dbReference type="UniPathway" id="UPA00053">
    <property type="reaction ID" value="UER00088"/>
</dbReference>
<feature type="binding site" evidence="11">
    <location>
        <position position="14"/>
    </location>
    <ligand>
        <name>Mg(2+)</name>
        <dbReference type="ChEBI" id="CHEBI:18420"/>
    </ligand>
</feature>
<dbReference type="InterPro" id="IPR023000">
    <property type="entry name" value="Shikimate_kinase_CS"/>
</dbReference>
<feature type="binding site" evidence="11">
    <location>
        <begin position="10"/>
        <end position="15"/>
    </location>
    <ligand>
        <name>ATP</name>
        <dbReference type="ChEBI" id="CHEBI:30616"/>
    </ligand>
</feature>
<keyword evidence="9 11" id="KW-0057">Aromatic amino acid biosynthesis</keyword>
<dbReference type="SUPFAM" id="SSF52540">
    <property type="entry name" value="P-loop containing nucleoside triphosphate hydrolases"/>
    <property type="match status" value="1"/>
</dbReference>
<evidence type="ECO:0000313" key="13">
    <source>
        <dbReference type="Proteomes" id="UP000315938"/>
    </source>
</evidence>
<name>A0A553IHL3_ACHLA</name>
<keyword evidence="4 11" id="KW-0028">Amino-acid biosynthesis</keyword>